<evidence type="ECO:0008006" key="5">
    <source>
        <dbReference type="Google" id="ProtNLM"/>
    </source>
</evidence>
<dbReference type="CDD" id="cd07067">
    <property type="entry name" value="HP_PGM_like"/>
    <property type="match status" value="1"/>
</dbReference>
<dbReference type="SMART" id="SM00855">
    <property type="entry name" value="PGAM"/>
    <property type="match status" value="1"/>
</dbReference>
<dbReference type="Gene3D" id="3.40.50.1240">
    <property type="entry name" value="Phosphoglycerate mutase-like"/>
    <property type="match status" value="1"/>
</dbReference>
<feature type="active site" description="Proton donor/acceptor" evidence="1">
    <location>
        <position position="98"/>
    </location>
</feature>
<evidence type="ECO:0000256" key="2">
    <source>
        <dbReference type="PIRSR" id="PIRSR613078-2"/>
    </source>
</evidence>
<feature type="binding site" evidence="2">
    <location>
        <position position="70"/>
    </location>
    <ligand>
        <name>substrate</name>
    </ligand>
</feature>
<sequence>MKPRSIIFVRHAQSIGNIMTQDERANYEIPNHAYPLTDIGRQQAILTGKYLKDELSPKLPDIFLTSTFLRTQMTMDLILKELRAPVNLTPIIDSRLDEKWDGIFHELSRADVERLYPEQIKLRKLVGYYHHRAPGGESCPDVEIKIRNLLSDPIIAGKRLLAVGHGRWFVIFQKVIHNLSVDEFLQLKDQGSENCSVTEYLFENIPKSPSESFVPWKGYLEEQKTELA</sequence>
<evidence type="ECO:0000313" key="4">
    <source>
        <dbReference type="Proteomes" id="UP000177507"/>
    </source>
</evidence>
<dbReference type="STRING" id="1802668.A2831_03465"/>
<feature type="binding site" evidence="2">
    <location>
        <begin position="10"/>
        <end position="17"/>
    </location>
    <ligand>
        <name>substrate</name>
    </ligand>
</feature>
<comment type="caution">
    <text evidence="3">The sequence shown here is derived from an EMBL/GenBank/DDBJ whole genome shotgun (WGS) entry which is preliminary data.</text>
</comment>
<dbReference type="Pfam" id="PF00300">
    <property type="entry name" value="His_Phos_1"/>
    <property type="match status" value="1"/>
</dbReference>
<accession>A0A1F8EXH9</accession>
<dbReference type="EMBL" id="MGJI01000007">
    <property type="protein sequence ID" value="OGN05577.1"/>
    <property type="molecule type" value="Genomic_DNA"/>
</dbReference>
<dbReference type="SUPFAM" id="SSF53254">
    <property type="entry name" value="Phosphoglycerate mutase-like"/>
    <property type="match status" value="1"/>
</dbReference>
<evidence type="ECO:0000313" key="3">
    <source>
        <dbReference type="EMBL" id="OGN05577.1"/>
    </source>
</evidence>
<organism evidence="3 4">
    <name type="scientific">Candidatus Yanofskybacteria bacterium RIFCSPHIGHO2_01_FULL_44_17</name>
    <dbReference type="NCBI Taxonomy" id="1802668"/>
    <lineage>
        <taxon>Bacteria</taxon>
        <taxon>Candidatus Yanofskyibacteriota</taxon>
    </lineage>
</organism>
<dbReference type="AlphaFoldDB" id="A0A1F8EXH9"/>
<reference evidence="3 4" key="1">
    <citation type="journal article" date="2016" name="Nat. Commun.">
        <title>Thousands of microbial genomes shed light on interconnected biogeochemical processes in an aquifer system.</title>
        <authorList>
            <person name="Anantharaman K."/>
            <person name="Brown C.T."/>
            <person name="Hug L.A."/>
            <person name="Sharon I."/>
            <person name="Castelle C.J."/>
            <person name="Probst A.J."/>
            <person name="Thomas B.C."/>
            <person name="Singh A."/>
            <person name="Wilkins M.J."/>
            <person name="Karaoz U."/>
            <person name="Brodie E.L."/>
            <person name="Williams K.H."/>
            <person name="Hubbard S.S."/>
            <person name="Banfield J.F."/>
        </authorList>
    </citation>
    <scope>NUCLEOTIDE SEQUENCE [LARGE SCALE GENOMIC DNA]</scope>
</reference>
<dbReference type="InterPro" id="IPR052765">
    <property type="entry name" value="PGM-Related"/>
</dbReference>
<dbReference type="Proteomes" id="UP000177507">
    <property type="component" value="Unassembled WGS sequence"/>
</dbReference>
<proteinExistence type="predicted"/>
<evidence type="ECO:0000256" key="1">
    <source>
        <dbReference type="PIRSR" id="PIRSR613078-1"/>
    </source>
</evidence>
<dbReference type="InterPro" id="IPR013078">
    <property type="entry name" value="His_Pase_superF_clade-1"/>
</dbReference>
<gene>
    <name evidence="3" type="ORF">A2831_03465</name>
</gene>
<dbReference type="InterPro" id="IPR029033">
    <property type="entry name" value="His_PPase_superfam"/>
</dbReference>
<protein>
    <recommendedName>
        <fullName evidence="5">Phosphoglycerate mutase</fullName>
    </recommendedName>
</protein>
<dbReference type="PANTHER" id="PTHR46192">
    <property type="entry name" value="BROAD-RANGE ACID PHOSPHATASE DET1"/>
    <property type="match status" value="1"/>
</dbReference>
<name>A0A1F8EXH9_9BACT</name>
<feature type="active site" description="Tele-phosphohistidine intermediate" evidence="1">
    <location>
        <position position="11"/>
    </location>
</feature>